<keyword evidence="3 8" id="KW-0813">Transport</keyword>
<keyword evidence="4 8" id="KW-0812">Transmembrane</keyword>
<evidence type="ECO:0000256" key="5">
    <source>
        <dbReference type="ARBA" id="ARBA00022989"/>
    </source>
</evidence>
<evidence type="ECO:0000256" key="6">
    <source>
        <dbReference type="ARBA" id="ARBA00023065"/>
    </source>
</evidence>
<reference evidence="9 10" key="1">
    <citation type="journal article" date="2024" name="J Genomics">
        <title>Draft genome sequencing and assembly of Favolaschia claudopus CIRM-BRFM 2984 isolated from oak limbs.</title>
        <authorList>
            <person name="Navarro D."/>
            <person name="Drula E."/>
            <person name="Chaduli D."/>
            <person name="Cazenave R."/>
            <person name="Ahrendt S."/>
            <person name="Wang J."/>
            <person name="Lipzen A."/>
            <person name="Daum C."/>
            <person name="Barry K."/>
            <person name="Grigoriev I.V."/>
            <person name="Favel A."/>
            <person name="Rosso M.N."/>
            <person name="Martin F."/>
        </authorList>
    </citation>
    <scope>NUCLEOTIDE SEQUENCE [LARGE SCALE GENOMIC DNA]</scope>
    <source>
        <strain evidence="9 10">CIRM-BRFM 2984</strain>
    </source>
</reference>
<accession>A0AAW0DXM7</accession>
<gene>
    <name evidence="9" type="ORF">R3P38DRAFT_2847980</name>
</gene>
<evidence type="ECO:0000313" key="9">
    <source>
        <dbReference type="EMBL" id="KAK7055593.1"/>
    </source>
</evidence>
<feature type="transmembrane region" description="Helical" evidence="8">
    <location>
        <begin position="281"/>
        <end position="304"/>
    </location>
</feature>
<proteinExistence type="inferred from homology"/>
<evidence type="ECO:0000256" key="7">
    <source>
        <dbReference type="ARBA" id="ARBA00023136"/>
    </source>
</evidence>
<evidence type="ECO:0000256" key="3">
    <source>
        <dbReference type="ARBA" id="ARBA00022448"/>
    </source>
</evidence>
<organism evidence="9 10">
    <name type="scientific">Favolaschia claudopus</name>
    <dbReference type="NCBI Taxonomy" id="2862362"/>
    <lineage>
        <taxon>Eukaryota</taxon>
        <taxon>Fungi</taxon>
        <taxon>Dikarya</taxon>
        <taxon>Basidiomycota</taxon>
        <taxon>Agaricomycotina</taxon>
        <taxon>Agaricomycetes</taxon>
        <taxon>Agaricomycetidae</taxon>
        <taxon>Agaricales</taxon>
        <taxon>Marasmiineae</taxon>
        <taxon>Mycenaceae</taxon>
        <taxon>Favolaschia</taxon>
    </lineage>
</organism>
<evidence type="ECO:0000256" key="2">
    <source>
        <dbReference type="ARBA" id="ARBA00006939"/>
    </source>
</evidence>
<evidence type="ECO:0000313" key="10">
    <source>
        <dbReference type="Proteomes" id="UP001362999"/>
    </source>
</evidence>
<evidence type="ECO:0000256" key="4">
    <source>
        <dbReference type="ARBA" id="ARBA00022692"/>
    </source>
</evidence>
<comment type="caution">
    <text evidence="9">The sequence shown here is derived from an EMBL/GenBank/DDBJ whole genome shotgun (WGS) entry which is preliminary data.</text>
</comment>
<feature type="transmembrane region" description="Helical" evidence="8">
    <location>
        <begin position="325"/>
        <end position="343"/>
    </location>
</feature>
<dbReference type="NCBIfam" id="TIGR00820">
    <property type="entry name" value="zip"/>
    <property type="match status" value="1"/>
</dbReference>
<feature type="transmembrane region" description="Helical" evidence="8">
    <location>
        <begin position="74"/>
        <end position="93"/>
    </location>
</feature>
<evidence type="ECO:0000256" key="8">
    <source>
        <dbReference type="RuleBase" id="RU362088"/>
    </source>
</evidence>
<name>A0AAW0DXM7_9AGAR</name>
<evidence type="ECO:0000256" key="1">
    <source>
        <dbReference type="ARBA" id="ARBA00004141"/>
    </source>
</evidence>
<comment type="similarity">
    <text evidence="2 8">Belongs to the ZIP transporter (TC 2.A.5) family.</text>
</comment>
<feature type="transmembrane region" description="Helical" evidence="8">
    <location>
        <begin position="246"/>
        <end position="269"/>
    </location>
</feature>
<sequence length="344" mass="36985">MSMATAAYAPFKPAHACFYAQGWRFGMQYLHLRIAALFIILVTSTAGALFPVLLARRAQNALRSRVASQAWLNVAKYFGSGIILGTAFIHLLAPGIEALSSPCLPRKWREYPYALALCLSSILAMFTVEIISLRYASSRCSDPNGDSECGANITSDPDPCQNSSDVVTTQVEKPPQATTHLSASIISLVILEFGAILHSVLIGLTLAVDKKFKVLFAVLVVHQLFEGLGIGSRLALVRLPPRSAAFIPLLGAIVFGLSTPFGMAVGLAMHATYNTDDPGALAVSGVLDSLSSGILMYTALVEFFGRDILFNEELMTNGSVKELTAAVFWVFSGCFVMVLLGKWV</sequence>
<dbReference type="EMBL" id="JAWWNJ010000005">
    <property type="protein sequence ID" value="KAK7055593.1"/>
    <property type="molecule type" value="Genomic_DNA"/>
</dbReference>
<dbReference type="AlphaFoldDB" id="A0AAW0DXM7"/>
<feature type="transmembrane region" description="Helical" evidence="8">
    <location>
        <begin position="185"/>
        <end position="208"/>
    </location>
</feature>
<comment type="subcellular location">
    <subcellularLocation>
        <location evidence="1 8">Membrane</location>
        <topology evidence="1 8">Multi-pass membrane protein</topology>
    </subcellularLocation>
</comment>
<dbReference type="GO" id="GO:0005886">
    <property type="term" value="C:plasma membrane"/>
    <property type="evidence" value="ECO:0007669"/>
    <property type="project" value="TreeGrafter"/>
</dbReference>
<keyword evidence="10" id="KW-1185">Reference proteome</keyword>
<dbReference type="Proteomes" id="UP001362999">
    <property type="component" value="Unassembled WGS sequence"/>
</dbReference>
<keyword evidence="5 8" id="KW-1133">Transmembrane helix</keyword>
<dbReference type="PANTHER" id="PTHR11040">
    <property type="entry name" value="ZINC/IRON TRANSPORTER"/>
    <property type="match status" value="1"/>
</dbReference>
<dbReference type="InterPro" id="IPR003689">
    <property type="entry name" value="ZIP"/>
</dbReference>
<dbReference type="InterPro" id="IPR004698">
    <property type="entry name" value="Zn/Fe_permease_fun/pln"/>
</dbReference>
<feature type="transmembrane region" description="Helical" evidence="8">
    <location>
        <begin position="113"/>
        <end position="133"/>
    </location>
</feature>
<keyword evidence="7 8" id="KW-0472">Membrane</keyword>
<feature type="transmembrane region" description="Helical" evidence="8">
    <location>
        <begin position="214"/>
        <end position="234"/>
    </location>
</feature>
<keyword evidence="6 8" id="KW-0406">Ion transport</keyword>
<dbReference type="GO" id="GO:0005385">
    <property type="term" value="F:zinc ion transmembrane transporter activity"/>
    <property type="evidence" value="ECO:0007669"/>
    <property type="project" value="InterPro"/>
</dbReference>
<feature type="transmembrane region" description="Helical" evidence="8">
    <location>
        <begin position="32"/>
        <end position="54"/>
    </location>
</feature>
<protein>
    <submittedName>
        <fullName evidence="9">Zinc-regulated transporter 1</fullName>
    </submittedName>
</protein>
<dbReference type="PANTHER" id="PTHR11040:SF32">
    <property type="entry name" value="ZINC-REGULATED TRANSPORTER 1"/>
    <property type="match status" value="1"/>
</dbReference>
<dbReference type="Pfam" id="PF02535">
    <property type="entry name" value="Zip"/>
    <property type="match status" value="1"/>
</dbReference>